<dbReference type="Proteomes" id="UP000269721">
    <property type="component" value="Unassembled WGS sequence"/>
</dbReference>
<feature type="compositionally biased region" description="Basic and acidic residues" evidence="1">
    <location>
        <begin position="120"/>
        <end position="157"/>
    </location>
</feature>
<feature type="compositionally biased region" description="Low complexity" evidence="1">
    <location>
        <begin position="166"/>
        <end position="175"/>
    </location>
</feature>
<reference evidence="4" key="1">
    <citation type="journal article" date="2018" name="Nat. Microbiol.">
        <title>Leveraging single-cell genomics to expand the fungal tree of life.</title>
        <authorList>
            <person name="Ahrendt S.R."/>
            <person name="Quandt C.A."/>
            <person name="Ciobanu D."/>
            <person name="Clum A."/>
            <person name="Salamov A."/>
            <person name="Andreopoulos B."/>
            <person name="Cheng J.F."/>
            <person name="Woyke T."/>
            <person name="Pelin A."/>
            <person name="Henrissat B."/>
            <person name="Reynolds N.K."/>
            <person name="Benny G.L."/>
            <person name="Smith M.E."/>
            <person name="James T.Y."/>
            <person name="Grigoriev I.V."/>
        </authorList>
    </citation>
    <scope>NUCLEOTIDE SEQUENCE [LARGE SCALE GENOMIC DNA]</scope>
</reference>
<keyword evidence="2" id="KW-0472">Membrane</keyword>
<keyword evidence="4" id="KW-1185">Reference proteome</keyword>
<sequence>MGNLSMGMEGWTEVVIGLRFVAAFWAMKVSLLLSRFARYIIPPLFQTYSVIEKEEGDVPHDCSKRISMVIVNRSRRLIEQKKDKQCPGANEPPVLHPRWLISARFVSPSPPPPAPSGPHLPDRNPPREKKSLHIKDRNIRKAMEGRVGKGRGGERRLLILAPVTPASDSSDSNANLSKRPTN</sequence>
<gene>
    <name evidence="3" type="ORF">BDK51DRAFT_30589</name>
</gene>
<protein>
    <submittedName>
        <fullName evidence="3">Uncharacterized protein</fullName>
    </submittedName>
</protein>
<evidence type="ECO:0000313" key="3">
    <source>
        <dbReference type="EMBL" id="RKO84424.1"/>
    </source>
</evidence>
<keyword evidence="2" id="KW-1133">Transmembrane helix</keyword>
<evidence type="ECO:0000256" key="1">
    <source>
        <dbReference type="SAM" id="MobiDB-lite"/>
    </source>
</evidence>
<feature type="region of interest" description="Disordered" evidence="1">
    <location>
        <begin position="106"/>
        <end position="182"/>
    </location>
</feature>
<accession>A0A4P9VXI6</accession>
<feature type="transmembrane region" description="Helical" evidence="2">
    <location>
        <begin position="14"/>
        <end position="33"/>
    </location>
</feature>
<evidence type="ECO:0000313" key="4">
    <source>
        <dbReference type="Proteomes" id="UP000269721"/>
    </source>
</evidence>
<feature type="compositionally biased region" description="Pro residues" evidence="1">
    <location>
        <begin position="108"/>
        <end position="118"/>
    </location>
</feature>
<organism evidence="3 4">
    <name type="scientific">Blyttiomyces helicus</name>
    <dbReference type="NCBI Taxonomy" id="388810"/>
    <lineage>
        <taxon>Eukaryota</taxon>
        <taxon>Fungi</taxon>
        <taxon>Fungi incertae sedis</taxon>
        <taxon>Chytridiomycota</taxon>
        <taxon>Chytridiomycota incertae sedis</taxon>
        <taxon>Chytridiomycetes</taxon>
        <taxon>Chytridiomycetes incertae sedis</taxon>
        <taxon>Blyttiomyces</taxon>
    </lineage>
</organism>
<evidence type="ECO:0000256" key="2">
    <source>
        <dbReference type="SAM" id="Phobius"/>
    </source>
</evidence>
<proteinExistence type="predicted"/>
<dbReference type="EMBL" id="ML000115">
    <property type="protein sequence ID" value="RKO84424.1"/>
    <property type="molecule type" value="Genomic_DNA"/>
</dbReference>
<keyword evidence="2" id="KW-0812">Transmembrane</keyword>
<name>A0A4P9VXI6_9FUNG</name>
<dbReference type="AlphaFoldDB" id="A0A4P9VXI6"/>